<dbReference type="Proteomes" id="UP000316562">
    <property type="component" value="Unassembled WGS sequence"/>
</dbReference>
<reference evidence="2 3" key="1">
    <citation type="journal article" date="2019" name="ISME J.">
        <title>Insights into ecological role of a new deltaproteobacterial order Candidatus Acidulodesulfobacterales by metagenomics and metatranscriptomics.</title>
        <authorList>
            <person name="Tan S."/>
            <person name="Liu J."/>
            <person name="Fang Y."/>
            <person name="Hedlund B.P."/>
            <person name="Lian Z.H."/>
            <person name="Huang L.Y."/>
            <person name="Li J.T."/>
            <person name="Huang L.N."/>
            <person name="Li W.J."/>
            <person name="Jiang H.C."/>
            <person name="Dong H.L."/>
            <person name="Shu W.S."/>
        </authorList>
    </citation>
    <scope>NUCLEOTIDE SEQUENCE [LARGE SCALE GENOMIC DNA]</scope>
    <source>
        <strain evidence="2">AP2</strain>
    </source>
</reference>
<evidence type="ECO:0000313" key="2">
    <source>
        <dbReference type="EMBL" id="RZD15994.1"/>
    </source>
</evidence>
<dbReference type="Gene3D" id="3.30.420.10">
    <property type="entry name" value="Ribonuclease H-like superfamily/Ribonuclease H"/>
    <property type="match status" value="1"/>
</dbReference>
<dbReference type="Pfam" id="PF13683">
    <property type="entry name" value="rve_3"/>
    <property type="match status" value="1"/>
</dbReference>
<feature type="domain" description="Integrase catalytic" evidence="1">
    <location>
        <begin position="1"/>
        <end position="140"/>
    </location>
</feature>
<protein>
    <recommendedName>
        <fullName evidence="1">Integrase catalytic domain-containing protein</fullName>
    </recommendedName>
</protein>
<comment type="caution">
    <text evidence="2">The sequence shown here is derived from an EMBL/GenBank/DDBJ whole genome shotgun (WGS) entry which is preliminary data.</text>
</comment>
<dbReference type="InterPro" id="IPR050900">
    <property type="entry name" value="Transposase_IS3/IS150/IS904"/>
</dbReference>
<dbReference type="InterPro" id="IPR001584">
    <property type="entry name" value="Integrase_cat-core"/>
</dbReference>
<dbReference type="GO" id="GO:0003676">
    <property type="term" value="F:nucleic acid binding"/>
    <property type="evidence" value="ECO:0007669"/>
    <property type="project" value="InterPro"/>
</dbReference>
<proteinExistence type="predicted"/>
<organism evidence="2 3">
    <name type="scientific">Acididesulfobacter guangdongensis</name>
    <dbReference type="NCBI Taxonomy" id="2597225"/>
    <lineage>
        <taxon>Bacteria</taxon>
        <taxon>Deltaproteobacteria</taxon>
        <taxon>Candidatus Acidulodesulfobacterales</taxon>
        <taxon>Candidatus Acididesulfobacter</taxon>
    </lineage>
</organism>
<dbReference type="InterPro" id="IPR012337">
    <property type="entry name" value="RNaseH-like_sf"/>
</dbReference>
<dbReference type="PANTHER" id="PTHR46889:SF4">
    <property type="entry name" value="TRANSPOSASE INSO FOR INSERTION SEQUENCE ELEMENT IS911B-RELATED"/>
    <property type="match status" value="1"/>
</dbReference>
<dbReference type="PANTHER" id="PTHR46889">
    <property type="entry name" value="TRANSPOSASE INSF FOR INSERTION SEQUENCE IS3B-RELATED"/>
    <property type="match status" value="1"/>
</dbReference>
<evidence type="ECO:0000259" key="1">
    <source>
        <dbReference type="PROSITE" id="PS50994"/>
    </source>
</evidence>
<dbReference type="EMBL" id="SGBC01000003">
    <property type="protein sequence ID" value="RZD15994.1"/>
    <property type="molecule type" value="Genomic_DNA"/>
</dbReference>
<dbReference type="Pfam" id="PF00665">
    <property type="entry name" value="rve"/>
    <property type="match status" value="1"/>
</dbReference>
<gene>
    <name evidence="2" type="ORF">EVJ46_07290</name>
</gene>
<dbReference type="SUPFAM" id="SSF53098">
    <property type="entry name" value="Ribonuclease H-like"/>
    <property type="match status" value="1"/>
</dbReference>
<dbReference type="InterPro" id="IPR036397">
    <property type="entry name" value="RNaseH_sf"/>
</dbReference>
<sequence length="157" mass="18272">MSWSLSPIMDERLTMNVLNDAIYKYGKPEIFNSDQGSQYTAQNFINILLNHNISISMDSKGRAIDNIFIISSPASFEKHDFSAGEDGFWRTIKWDNIYPSGYETLKEARAGIDAFMYKYNNHRLHSSLGYKPPLKVYNKYFEKAAYNLKRVPLFKLY</sequence>
<dbReference type="AlphaFoldDB" id="A0A519BFG0"/>
<dbReference type="PROSITE" id="PS50994">
    <property type="entry name" value="INTEGRASE"/>
    <property type="match status" value="1"/>
</dbReference>
<evidence type="ECO:0000313" key="3">
    <source>
        <dbReference type="Proteomes" id="UP000316562"/>
    </source>
</evidence>
<accession>A0A519BFG0</accession>
<dbReference type="GO" id="GO:0015074">
    <property type="term" value="P:DNA integration"/>
    <property type="evidence" value="ECO:0007669"/>
    <property type="project" value="InterPro"/>
</dbReference>
<name>A0A519BFG0_ACIG2</name>